<dbReference type="Proteomes" id="UP001527866">
    <property type="component" value="Unassembled WGS sequence"/>
</dbReference>
<keyword evidence="4" id="KW-1185">Reference proteome</keyword>
<evidence type="ECO:0000256" key="1">
    <source>
        <dbReference type="SAM" id="MobiDB-lite"/>
    </source>
</evidence>
<dbReference type="InterPro" id="IPR041413">
    <property type="entry name" value="MLTR_LBD"/>
</dbReference>
<dbReference type="InterPro" id="IPR001387">
    <property type="entry name" value="Cro/C1-type_HTH"/>
</dbReference>
<feature type="region of interest" description="Disordered" evidence="1">
    <location>
        <begin position="276"/>
        <end position="298"/>
    </location>
</feature>
<proteinExistence type="predicted"/>
<dbReference type="Gene3D" id="1.10.260.40">
    <property type="entry name" value="lambda repressor-like DNA-binding domains"/>
    <property type="match status" value="1"/>
</dbReference>
<dbReference type="InterPro" id="IPR010982">
    <property type="entry name" value="Lambda_DNA-bd_dom_sf"/>
</dbReference>
<name>A0ABT4U9R5_9ACTN</name>
<dbReference type="SUPFAM" id="SSF47413">
    <property type="entry name" value="lambda repressor-like DNA-binding domains"/>
    <property type="match status" value="1"/>
</dbReference>
<sequence>MNAMAEFLRIRRGRVGPADVGLPTGPGTRRTPGLRREELATLAGVSADYYTRIEQGREAAPSDAVLNALARALLLTDDEHAHLLALADRTAGRTPRRPPAAPRPARPGLRLLLESVRPSPVYVLNEVNDVLAANPEGLALLAGLGDWPPAQRNTIRYTFLHPAAKTVFADWDRVARNCVAHLRTVEPAAQEPTAALVAELSAADGAFAALWRRHEVWVKRAGETAFHHPEIGRFTLASEVLDTPGGGQRMLVYQAAPGTPEHDAVVLLAMAAQEMAAQDRRPVPEENPSHAPDGGPTG</sequence>
<comment type="caution">
    <text evidence="3">The sequence shown here is derived from an EMBL/GenBank/DDBJ whole genome shotgun (WGS) entry which is preliminary data.</text>
</comment>
<dbReference type="EMBL" id="JAQFWQ010000087">
    <property type="protein sequence ID" value="MDA2813707.1"/>
    <property type="molecule type" value="Genomic_DNA"/>
</dbReference>
<protein>
    <submittedName>
        <fullName evidence="3">Helix-turn-helix transcriptional regulator</fullName>
    </submittedName>
</protein>
<gene>
    <name evidence="3" type="ORF">O4J56_23890</name>
</gene>
<dbReference type="Pfam" id="PF17765">
    <property type="entry name" value="MLTR_LBD"/>
    <property type="match status" value="1"/>
</dbReference>
<dbReference type="PANTHER" id="PTHR35010">
    <property type="entry name" value="BLL4672 PROTEIN-RELATED"/>
    <property type="match status" value="1"/>
</dbReference>
<feature type="domain" description="HTH cro/C1-type" evidence="2">
    <location>
        <begin position="33"/>
        <end position="80"/>
    </location>
</feature>
<organism evidence="3 4">
    <name type="scientific">Nocardiopsis endophytica</name>
    <dbReference type="NCBI Taxonomy" id="3018445"/>
    <lineage>
        <taxon>Bacteria</taxon>
        <taxon>Bacillati</taxon>
        <taxon>Actinomycetota</taxon>
        <taxon>Actinomycetes</taxon>
        <taxon>Streptosporangiales</taxon>
        <taxon>Nocardiopsidaceae</taxon>
        <taxon>Nocardiopsis</taxon>
    </lineage>
</organism>
<evidence type="ECO:0000259" key="2">
    <source>
        <dbReference type="PROSITE" id="PS50943"/>
    </source>
</evidence>
<dbReference type="Pfam" id="PF13560">
    <property type="entry name" value="HTH_31"/>
    <property type="match status" value="1"/>
</dbReference>
<dbReference type="Gene3D" id="3.30.450.180">
    <property type="match status" value="1"/>
</dbReference>
<reference evidence="3 4" key="1">
    <citation type="submission" date="2023-01" db="EMBL/GenBank/DDBJ databases">
        <title>Draft genome sequence of Nocardiopsis sp. RSe5-2 isolated from halophytes.</title>
        <authorList>
            <person name="Duangmal K."/>
            <person name="Chantavorakit T."/>
        </authorList>
    </citation>
    <scope>NUCLEOTIDE SEQUENCE [LARGE SCALE GENOMIC DNA]</scope>
    <source>
        <strain evidence="3 4">RSe5-2</strain>
    </source>
</reference>
<dbReference type="SMART" id="SM00530">
    <property type="entry name" value="HTH_XRE"/>
    <property type="match status" value="1"/>
</dbReference>
<dbReference type="PROSITE" id="PS50943">
    <property type="entry name" value="HTH_CROC1"/>
    <property type="match status" value="1"/>
</dbReference>
<dbReference type="CDD" id="cd00093">
    <property type="entry name" value="HTH_XRE"/>
    <property type="match status" value="1"/>
</dbReference>
<evidence type="ECO:0000313" key="4">
    <source>
        <dbReference type="Proteomes" id="UP001527866"/>
    </source>
</evidence>
<evidence type="ECO:0000313" key="3">
    <source>
        <dbReference type="EMBL" id="MDA2813707.1"/>
    </source>
</evidence>
<accession>A0ABT4U9R5</accession>
<dbReference type="RefSeq" id="WP_270688818.1">
    <property type="nucleotide sequence ID" value="NZ_JAQFWQ010000087.1"/>
</dbReference>
<feature type="compositionally biased region" description="Basic and acidic residues" evidence="1">
    <location>
        <begin position="277"/>
        <end position="288"/>
    </location>
</feature>
<dbReference type="PANTHER" id="PTHR35010:SF2">
    <property type="entry name" value="BLL4672 PROTEIN"/>
    <property type="match status" value="1"/>
</dbReference>